<evidence type="ECO:0000259" key="13">
    <source>
        <dbReference type="PROSITE" id="PS50198"/>
    </source>
</evidence>
<evidence type="ECO:0000256" key="8">
    <source>
        <dbReference type="ARBA" id="ARBA00038408"/>
    </source>
</evidence>
<evidence type="ECO:0000256" key="9">
    <source>
        <dbReference type="ARBA" id="ARBA00040743"/>
    </source>
</evidence>
<dbReference type="InterPro" id="IPR046357">
    <property type="entry name" value="PPIase_dom_sf"/>
</dbReference>
<evidence type="ECO:0000256" key="1">
    <source>
        <dbReference type="ARBA" id="ARBA00004382"/>
    </source>
</evidence>
<dbReference type="Gene3D" id="1.10.4030.10">
    <property type="entry name" value="Porin chaperone SurA, peptide-binding domain"/>
    <property type="match status" value="1"/>
</dbReference>
<keyword evidence="11" id="KW-0697">Rotamase</keyword>
<evidence type="ECO:0000256" key="5">
    <source>
        <dbReference type="ARBA" id="ARBA00022989"/>
    </source>
</evidence>
<feature type="domain" description="PpiC" evidence="13">
    <location>
        <begin position="256"/>
        <end position="359"/>
    </location>
</feature>
<dbReference type="SUPFAM" id="SSF54534">
    <property type="entry name" value="FKBP-like"/>
    <property type="match status" value="1"/>
</dbReference>
<dbReference type="EMBL" id="MFSU01000085">
    <property type="protein sequence ID" value="OGI46339.1"/>
    <property type="molecule type" value="Genomic_DNA"/>
</dbReference>
<dbReference type="Pfam" id="PF13624">
    <property type="entry name" value="SurA_N_3"/>
    <property type="match status" value="1"/>
</dbReference>
<evidence type="ECO:0000313" key="14">
    <source>
        <dbReference type="EMBL" id="OGI46339.1"/>
    </source>
</evidence>
<sequence length="629" mass="69830">MLAKIREKTQGIIASVILILIVIPFAFWGINSYFEGGGSIAVAKVEGVDITQQAYRQAMEQLRGVDPKLLEDRQMRQMVLEGLIDQTLLVRDAENKGYRIGDARLGQMIRELPYFQRDGRFDPDLYQTLLRREGISMREFESRRRSEQMIGQLRAGLSDSGFVTEADLAGVVRLLAQEREIAVATIGTEPFLTKAVIGETEVAQYYQSHQDRFSTPEQVRIEYLRLSAEGLIENYRPGEEELKRAYAEEAGRYVAPEKRRASHVLIQLAPQAPEAEAKQAAAKIADIARQARAGNDFAQLAKQHSDDKDSGAKGGDLGEIRRGVLPKELEDAVYALKRVGELAPPVRTSYGWHLVRLTAHTPEKRKSFAEARKELTDLVRKRRGEERFLELSEKFRNLVYEQPDSLKPAAEALGLAIQQSDWFSRAGGSGLTAQSRIVEAAFHPDIRGQGRNSDAIEVGADALVALRVVGHRPESARPLSEVRAQIERVLREERAQAAARNLGEGLLKELRAGAKLEALAKAHGLKLQPPKSATRDQPAGLDRRIVEAAFQAVRPEGGRPAYGGVALGGQGYALFAVQRVKEQDLAKADAVLKDKVRKVLSARRGADYYANYRAGLRKAADVKINYDKL</sequence>
<dbReference type="SUPFAM" id="SSF109998">
    <property type="entry name" value="Triger factor/SurA peptide-binding domain-like"/>
    <property type="match status" value="1"/>
</dbReference>
<dbReference type="GO" id="GO:0003755">
    <property type="term" value="F:peptidyl-prolyl cis-trans isomerase activity"/>
    <property type="evidence" value="ECO:0007669"/>
    <property type="project" value="UniProtKB-KW"/>
</dbReference>
<dbReference type="Gene3D" id="3.10.50.40">
    <property type="match status" value="1"/>
</dbReference>
<evidence type="ECO:0000256" key="7">
    <source>
        <dbReference type="ARBA" id="ARBA00023186"/>
    </source>
</evidence>
<keyword evidence="5 12" id="KW-1133">Transmembrane helix</keyword>
<dbReference type="Proteomes" id="UP000178885">
    <property type="component" value="Unassembled WGS sequence"/>
</dbReference>
<dbReference type="GO" id="GO:0005886">
    <property type="term" value="C:plasma membrane"/>
    <property type="evidence" value="ECO:0007669"/>
    <property type="project" value="UniProtKB-SubCell"/>
</dbReference>
<evidence type="ECO:0000313" key="15">
    <source>
        <dbReference type="Proteomes" id="UP000178885"/>
    </source>
</evidence>
<dbReference type="InterPro" id="IPR023058">
    <property type="entry name" value="PPIase_PpiC_CS"/>
</dbReference>
<protein>
    <recommendedName>
        <fullName evidence="9">Periplasmic chaperone PpiD</fullName>
    </recommendedName>
    <alternativeName>
        <fullName evidence="10">Periplasmic folding chaperone</fullName>
    </alternativeName>
</protein>
<keyword evidence="4 12" id="KW-0812">Transmembrane</keyword>
<evidence type="ECO:0000256" key="12">
    <source>
        <dbReference type="SAM" id="Phobius"/>
    </source>
</evidence>
<keyword evidence="3" id="KW-0997">Cell inner membrane</keyword>
<evidence type="ECO:0000256" key="11">
    <source>
        <dbReference type="PROSITE-ProRule" id="PRU00278"/>
    </source>
</evidence>
<keyword evidence="7" id="KW-0143">Chaperone</keyword>
<accession>A0A1F6TMQ0</accession>
<feature type="transmembrane region" description="Helical" evidence="12">
    <location>
        <begin position="12"/>
        <end position="30"/>
    </location>
</feature>
<evidence type="ECO:0000256" key="6">
    <source>
        <dbReference type="ARBA" id="ARBA00023136"/>
    </source>
</evidence>
<keyword evidence="11" id="KW-0413">Isomerase</keyword>
<keyword evidence="2" id="KW-1003">Cell membrane</keyword>
<comment type="caution">
    <text evidence="14">The sequence shown here is derived from an EMBL/GenBank/DDBJ whole genome shotgun (WGS) entry which is preliminary data.</text>
</comment>
<dbReference type="PROSITE" id="PS50198">
    <property type="entry name" value="PPIC_PPIASE_2"/>
    <property type="match status" value="1"/>
</dbReference>
<dbReference type="InterPro" id="IPR052029">
    <property type="entry name" value="PpiD_chaperone"/>
</dbReference>
<dbReference type="Pfam" id="PF00639">
    <property type="entry name" value="Rotamase"/>
    <property type="match status" value="1"/>
</dbReference>
<keyword evidence="6 12" id="KW-0472">Membrane</keyword>
<evidence type="ECO:0000256" key="10">
    <source>
        <dbReference type="ARBA" id="ARBA00042775"/>
    </source>
</evidence>
<dbReference type="PANTHER" id="PTHR47529">
    <property type="entry name" value="PEPTIDYL-PROLYL CIS-TRANS ISOMERASE D"/>
    <property type="match status" value="1"/>
</dbReference>
<dbReference type="AlphaFoldDB" id="A0A1F6TMQ0"/>
<evidence type="ECO:0000256" key="3">
    <source>
        <dbReference type="ARBA" id="ARBA00022519"/>
    </source>
</evidence>
<gene>
    <name evidence="14" type="ORF">A2151_07430</name>
</gene>
<dbReference type="PROSITE" id="PS01096">
    <property type="entry name" value="PPIC_PPIASE_1"/>
    <property type="match status" value="1"/>
</dbReference>
<evidence type="ECO:0000256" key="4">
    <source>
        <dbReference type="ARBA" id="ARBA00022692"/>
    </source>
</evidence>
<organism evidence="14 15">
    <name type="scientific">Candidatus Muproteobacteria bacterium RBG_16_65_34</name>
    <dbReference type="NCBI Taxonomy" id="1817760"/>
    <lineage>
        <taxon>Bacteria</taxon>
        <taxon>Pseudomonadati</taxon>
        <taxon>Pseudomonadota</taxon>
        <taxon>Candidatus Muproteobacteria</taxon>
    </lineage>
</organism>
<dbReference type="InterPro" id="IPR027304">
    <property type="entry name" value="Trigger_fact/SurA_dom_sf"/>
</dbReference>
<name>A0A1F6TMQ0_9PROT</name>
<evidence type="ECO:0000256" key="2">
    <source>
        <dbReference type="ARBA" id="ARBA00022475"/>
    </source>
</evidence>
<comment type="similarity">
    <text evidence="8">Belongs to the PpiD chaperone family.</text>
</comment>
<comment type="subcellular location">
    <subcellularLocation>
        <location evidence="1">Cell inner membrane</location>
        <topology evidence="1">Single-pass type II membrane protein</topology>
        <orientation evidence="1">Periplasmic side</orientation>
    </subcellularLocation>
</comment>
<reference evidence="14 15" key="1">
    <citation type="journal article" date="2016" name="Nat. Commun.">
        <title>Thousands of microbial genomes shed light on interconnected biogeochemical processes in an aquifer system.</title>
        <authorList>
            <person name="Anantharaman K."/>
            <person name="Brown C.T."/>
            <person name="Hug L.A."/>
            <person name="Sharon I."/>
            <person name="Castelle C.J."/>
            <person name="Probst A.J."/>
            <person name="Thomas B.C."/>
            <person name="Singh A."/>
            <person name="Wilkins M.J."/>
            <person name="Karaoz U."/>
            <person name="Brodie E.L."/>
            <person name="Williams K.H."/>
            <person name="Hubbard S.S."/>
            <person name="Banfield J.F."/>
        </authorList>
    </citation>
    <scope>NUCLEOTIDE SEQUENCE [LARGE SCALE GENOMIC DNA]</scope>
</reference>
<dbReference type="InterPro" id="IPR000297">
    <property type="entry name" value="PPIase_PpiC"/>
</dbReference>
<dbReference type="PANTHER" id="PTHR47529:SF1">
    <property type="entry name" value="PERIPLASMIC CHAPERONE PPID"/>
    <property type="match status" value="1"/>
</dbReference>
<dbReference type="STRING" id="1817760.A2151_07430"/>
<proteinExistence type="inferred from homology"/>